<comment type="caution">
    <text evidence="1">The sequence shown here is derived from an EMBL/GenBank/DDBJ whole genome shotgun (WGS) entry which is preliminary data.</text>
</comment>
<organism evidence="1 2">
    <name type="scientific">Flavobacterium xylosi</name>
    <dbReference type="NCBI Taxonomy" id="3230415"/>
    <lineage>
        <taxon>Bacteria</taxon>
        <taxon>Pseudomonadati</taxon>
        <taxon>Bacteroidota</taxon>
        <taxon>Flavobacteriia</taxon>
        <taxon>Flavobacteriales</taxon>
        <taxon>Flavobacteriaceae</taxon>
        <taxon>Flavobacterium</taxon>
    </lineage>
</organism>
<reference evidence="1 2" key="1">
    <citation type="submission" date="2024-06" db="EMBL/GenBank/DDBJ databases">
        <title>Flavobacterium spp. isolated from glacier.</title>
        <authorList>
            <person name="Han D."/>
        </authorList>
    </citation>
    <scope>NUCLEOTIDE SEQUENCE [LARGE SCALE GENOMIC DNA]</scope>
    <source>
        <strain evidence="1 2">LS2P90</strain>
    </source>
</reference>
<accession>A0ABW6HR83</accession>
<evidence type="ECO:0000313" key="1">
    <source>
        <dbReference type="EMBL" id="MFE3866514.1"/>
    </source>
</evidence>
<sequence length="53" mass="6172">MRKVRFPMQSFVNVILCYFDFLFDDSVILKTAKKGITIIGLLIPTFEYPKLSN</sequence>
<keyword evidence="2" id="KW-1185">Reference proteome</keyword>
<dbReference type="RefSeq" id="WP_379853170.1">
    <property type="nucleotide sequence ID" value="NZ_JBHZPZ010000001.1"/>
</dbReference>
<proteinExistence type="predicted"/>
<gene>
    <name evidence="1" type="ORF">ACFX5E_00330</name>
</gene>
<dbReference type="Proteomes" id="UP001600109">
    <property type="component" value="Unassembled WGS sequence"/>
</dbReference>
<protein>
    <submittedName>
        <fullName evidence="1">Uncharacterized protein</fullName>
    </submittedName>
</protein>
<dbReference type="EMBL" id="JBHZPZ010000001">
    <property type="protein sequence ID" value="MFE3866514.1"/>
    <property type="molecule type" value="Genomic_DNA"/>
</dbReference>
<name>A0ABW6HR83_9FLAO</name>
<evidence type="ECO:0000313" key="2">
    <source>
        <dbReference type="Proteomes" id="UP001600109"/>
    </source>
</evidence>